<evidence type="ECO:0000313" key="6">
    <source>
        <dbReference type="EMBL" id="GIQ64455.1"/>
    </source>
</evidence>
<keyword evidence="3" id="KW-0720">Serine protease</keyword>
<accession>A0ABQ4N869</accession>
<dbReference type="InterPro" id="IPR051201">
    <property type="entry name" value="Chloro_Bact_Ser_Proteases"/>
</dbReference>
<comment type="caution">
    <text evidence="6">The sequence shown here is derived from an EMBL/GenBank/DDBJ whole genome shotgun (WGS) entry which is preliminary data.</text>
</comment>
<dbReference type="Gene3D" id="2.40.10.120">
    <property type="match status" value="1"/>
</dbReference>
<dbReference type="Proteomes" id="UP000680304">
    <property type="component" value="Unassembled WGS sequence"/>
</dbReference>
<feature type="region of interest" description="Disordered" evidence="4">
    <location>
        <begin position="31"/>
        <end position="61"/>
    </location>
</feature>
<keyword evidence="7" id="KW-1185">Reference proteome</keyword>
<dbReference type="PRINTS" id="PR00834">
    <property type="entry name" value="PROTEASES2C"/>
</dbReference>
<dbReference type="PANTHER" id="PTHR43343:SF3">
    <property type="entry name" value="PROTEASE DO-LIKE 8, CHLOROPLASTIC"/>
    <property type="match status" value="1"/>
</dbReference>
<evidence type="ECO:0000256" key="5">
    <source>
        <dbReference type="SAM" id="Phobius"/>
    </source>
</evidence>
<dbReference type="Pfam" id="PF13365">
    <property type="entry name" value="Trypsin_2"/>
    <property type="match status" value="1"/>
</dbReference>
<evidence type="ECO:0000256" key="3">
    <source>
        <dbReference type="ARBA" id="ARBA00022825"/>
    </source>
</evidence>
<keyword evidence="5" id="KW-0472">Membrane</keyword>
<dbReference type="EMBL" id="BOVJ01000096">
    <property type="protein sequence ID" value="GIQ64455.1"/>
    <property type="molecule type" value="Genomic_DNA"/>
</dbReference>
<evidence type="ECO:0000256" key="1">
    <source>
        <dbReference type="ARBA" id="ARBA00022670"/>
    </source>
</evidence>
<feature type="compositionally biased region" description="Basic and acidic residues" evidence="4">
    <location>
        <begin position="75"/>
        <end position="84"/>
    </location>
</feature>
<gene>
    <name evidence="6" type="ORF">PACILC2_30230</name>
</gene>
<evidence type="ECO:0000256" key="4">
    <source>
        <dbReference type="SAM" id="MobiDB-lite"/>
    </source>
</evidence>
<keyword evidence="5" id="KW-1133">Transmembrane helix</keyword>
<dbReference type="InterPro" id="IPR009003">
    <property type="entry name" value="Peptidase_S1_PA"/>
</dbReference>
<keyword evidence="5" id="KW-0812">Transmembrane</keyword>
<evidence type="ECO:0008006" key="8">
    <source>
        <dbReference type="Google" id="ProtNLM"/>
    </source>
</evidence>
<sequence length="448" mass="47851">MFPAHESSGAKGDSIQGGEGVWTIATTKIRSTCFAGGTEENRNGRTDGAESKDEASRTGESRSYYYSYGPFRHGAGEEAGRSRETGGAYGQAEERPVETVGDVQVTPPSPVRPFAPVQQAPRSGWQVKQEKRRSSFKAMFASFLVGVVTVGGLMFAADYNNWFTAGSIAATQGPVAGDSTASGGGGNASTVADVVRPNNIDQIYKTASPAVVKIETYVQAQRGGSSMFDDPFFRQFFGDRFTQPDSQNDGQEVLNGIGSGFFFEKEGKTGYILTNQHVVGNADTIKVYVEGRAEPLEAELLGSSFELDLAVLKVEGDDFPTLPLGNSDEINIGEWVVAIGNPSGFDHTITVGVLSSKEREISISDQQGDRNYEHLLQTDASINPGNSGGPLLNLKGEVIGINTAVSSQAQGIGFAIPTSTINKVLDNLKTIPKFRKSPCRLSAWTCIK</sequence>
<feature type="region of interest" description="Disordered" evidence="4">
    <location>
        <begin position="75"/>
        <end position="126"/>
    </location>
</feature>
<dbReference type="SUPFAM" id="SSF50494">
    <property type="entry name" value="Trypsin-like serine proteases"/>
    <property type="match status" value="1"/>
</dbReference>
<dbReference type="InterPro" id="IPR001940">
    <property type="entry name" value="Peptidase_S1C"/>
</dbReference>
<feature type="transmembrane region" description="Helical" evidence="5">
    <location>
        <begin position="138"/>
        <end position="157"/>
    </location>
</feature>
<name>A0ABQ4N869_9BACL</name>
<organism evidence="6 7">
    <name type="scientific">Paenibacillus cisolokensis</name>
    <dbReference type="NCBI Taxonomy" id="1658519"/>
    <lineage>
        <taxon>Bacteria</taxon>
        <taxon>Bacillati</taxon>
        <taxon>Bacillota</taxon>
        <taxon>Bacilli</taxon>
        <taxon>Bacillales</taxon>
        <taxon>Paenibacillaceae</taxon>
        <taxon>Paenibacillus</taxon>
    </lineage>
</organism>
<feature type="compositionally biased region" description="Basic and acidic residues" evidence="4">
    <location>
        <begin position="39"/>
        <end position="60"/>
    </location>
</feature>
<protein>
    <recommendedName>
        <fullName evidence="8">Peptidase A2</fullName>
    </recommendedName>
</protein>
<evidence type="ECO:0000256" key="2">
    <source>
        <dbReference type="ARBA" id="ARBA00022801"/>
    </source>
</evidence>
<keyword evidence="1" id="KW-0645">Protease</keyword>
<dbReference type="PANTHER" id="PTHR43343">
    <property type="entry name" value="PEPTIDASE S12"/>
    <property type="match status" value="1"/>
</dbReference>
<evidence type="ECO:0000313" key="7">
    <source>
        <dbReference type="Proteomes" id="UP000680304"/>
    </source>
</evidence>
<proteinExistence type="predicted"/>
<reference evidence="6 7" key="1">
    <citation type="submission" date="2021-04" db="EMBL/GenBank/DDBJ databases">
        <title>Draft genome sequence of Paenibacillus cisolokensis, LC2-13A.</title>
        <authorList>
            <person name="Uke A."/>
            <person name="Chhe C."/>
            <person name="Baramee S."/>
            <person name="Kosugi A."/>
        </authorList>
    </citation>
    <scope>NUCLEOTIDE SEQUENCE [LARGE SCALE GENOMIC DNA]</scope>
    <source>
        <strain evidence="6 7">LC2-13A</strain>
    </source>
</reference>
<dbReference type="RefSeq" id="WP_244863493.1">
    <property type="nucleotide sequence ID" value="NZ_BOVJ01000096.1"/>
</dbReference>
<keyword evidence="2" id="KW-0378">Hydrolase</keyword>